<keyword evidence="1" id="KW-0805">Transcription regulation</keyword>
<dbReference type="InterPro" id="IPR009057">
    <property type="entry name" value="Homeodomain-like_sf"/>
</dbReference>
<dbReference type="InterPro" id="IPR036271">
    <property type="entry name" value="Tet_transcr_reg_TetR-rel_C_sf"/>
</dbReference>
<feature type="region of interest" description="Disordered" evidence="5">
    <location>
        <begin position="213"/>
        <end position="233"/>
    </location>
</feature>
<dbReference type="SUPFAM" id="SSF46689">
    <property type="entry name" value="Homeodomain-like"/>
    <property type="match status" value="1"/>
</dbReference>
<dbReference type="InterPro" id="IPR054129">
    <property type="entry name" value="DesT_TetR_C"/>
</dbReference>
<evidence type="ECO:0000313" key="8">
    <source>
        <dbReference type="Proteomes" id="UP000617734"/>
    </source>
</evidence>
<dbReference type="PROSITE" id="PS50977">
    <property type="entry name" value="HTH_TETR_2"/>
    <property type="match status" value="1"/>
</dbReference>
<evidence type="ECO:0000313" key="7">
    <source>
        <dbReference type="EMBL" id="GHH73231.1"/>
    </source>
</evidence>
<dbReference type="EMBL" id="BNBO01000019">
    <property type="protein sequence ID" value="GHH73231.1"/>
    <property type="molecule type" value="Genomic_DNA"/>
</dbReference>
<name>A0A919FWS9_9ACTN</name>
<organism evidence="7 8">
    <name type="scientific">Kitasatospora indigofera</name>
    <dbReference type="NCBI Taxonomy" id="67307"/>
    <lineage>
        <taxon>Bacteria</taxon>
        <taxon>Bacillati</taxon>
        <taxon>Actinomycetota</taxon>
        <taxon>Actinomycetes</taxon>
        <taxon>Kitasatosporales</taxon>
        <taxon>Streptomycetaceae</taxon>
        <taxon>Kitasatospora</taxon>
    </lineage>
</organism>
<evidence type="ECO:0000256" key="5">
    <source>
        <dbReference type="SAM" id="MobiDB-lite"/>
    </source>
</evidence>
<dbReference type="FunFam" id="1.10.10.60:FF:000141">
    <property type="entry name" value="TetR family transcriptional regulator"/>
    <property type="match status" value="1"/>
</dbReference>
<gene>
    <name evidence="7" type="ORF">GCM10018781_37090</name>
</gene>
<dbReference type="AlphaFoldDB" id="A0A919FWS9"/>
<dbReference type="InterPro" id="IPR050109">
    <property type="entry name" value="HTH-type_TetR-like_transc_reg"/>
</dbReference>
<dbReference type="GeneID" id="95354119"/>
<reference evidence="7" key="1">
    <citation type="journal article" date="2014" name="Int. J. Syst. Evol. Microbiol.">
        <title>Complete genome sequence of Corynebacterium casei LMG S-19264T (=DSM 44701T), isolated from a smear-ripened cheese.</title>
        <authorList>
            <consortium name="US DOE Joint Genome Institute (JGI-PGF)"/>
            <person name="Walter F."/>
            <person name="Albersmeier A."/>
            <person name="Kalinowski J."/>
            <person name="Ruckert C."/>
        </authorList>
    </citation>
    <scope>NUCLEOTIDE SEQUENCE</scope>
    <source>
        <strain evidence="7">JCM 4646</strain>
    </source>
</reference>
<dbReference type="Pfam" id="PF00440">
    <property type="entry name" value="TetR_N"/>
    <property type="match status" value="1"/>
</dbReference>
<reference evidence="7" key="2">
    <citation type="submission" date="2020-09" db="EMBL/GenBank/DDBJ databases">
        <authorList>
            <person name="Sun Q."/>
            <person name="Ohkuma M."/>
        </authorList>
    </citation>
    <scope>NUCLEOTIDE SEQUENCE</scope>
    <source>
        <strain evidence="7">JCM 4646</strain>
    </source>
</reference>
<sequence>MDPQPGRKRLPRKVREQQMLDAAVQVFSRHGFHAASMDEVAERAQVSKPLLYLYLGSKEEIFSACIAREADRLVNAIGSAALNRDDDPADRLWHGLTAFFSYVAEHRASWVVLYQQARSQSDSLAAQVARSRSEIIDTVTELVRQSMESPARGGDGSNYAALRRESAAVAHALVGAADALAEWALAVPGEQPEATARRLMNMMWIGLERRAKGEGYHAPDGPAGTDGPAAPRP</sequence>
<dbReference type="PRINTS" id="PR00455">
    <property type="entry name" value="HTHTETR"/>
</dbReference>
<dbReference type="Gene3D" id="1.10.357.10">
    <property type="entry name" value="Tetracycline Repressor, domain 2"/>
    <property type="match status" value="1"/>
</dbReference>
<protein>
    <submittedName>
        <fullName evidence="7">TetR family transcriptional regulator</fullName>
    </submittedName>
</protein>
<feature type="DNA-binding region" description="H-T-H motif" evidence="4">
    <location>
        <begin position="36"/>
        <end position="55"/>
    </location>
</feature>
<dbReference type="PANTHER" id="PTHR30055:SF158">
    <property type="entry name" value="POSSIBLE TRANSCRIPTIONAL REGULATORY PROTEIN (PROBABLY TETR-FAMILY)"/>
    <property type="match status" value="1"/>
</dbReference>
<evidence type="ECO:0000256" key="1">
    <source>
        <dbReference type="ARBA" id="ARBA00023015"/>
    </source>
</evidence>
<accession>A0A919FWS9</accession>
<dbReference type="PANTHER" id="PTHR30055">
    <property type="entry name" value="HTH-TYPE TRANSCRIPTIONAL REGULATOR RUTR"/>
    <property type="match status" value="1"/>
</dbReference>
<evidence type="ECO:0000259" key="6">
    <source>
        <dbReference type="PROSITE" id="PS50977"/>
    </source>
</evidence>
<dbReference type="InterPro" id="IPR001647">
    <property type="entry name" value="HTH_TetR"/>
</dbReference>
<dbReference type="SUPFAM" id="SSF48498">
    <property type="entry name" value="Tetracyclin repressor-like, C-terminal domain"/>
    <property type="match status" value="1"/>
</dbReference>
<proteinExistence type="predicted"/>
<evidence type="ECO:0000256" key="4">
    <source>
        <dbReference type="PROSITE-ProRule" id="PRU00335"/>
    </source>
</evidence>
<dbReference type="GO" id="GO:0000976">
    <property type="term" value="F:transcription cis-regulatory region binding"/>
    <property type="evidence" value="ECO:0007669"/>
    <property type="project" value="TreeGrafter"/>
</dbReference>
<evidence type="ECO:0000256" key="3">
    <source>
        <dbReference type="ARBA" id="ARBA00023163"/>
    </source>
</evidence>
<dbReference type="RefSeq" id="WP_190211965.1">
    <property type="nucleotide sequence ID" value="NZ_BNBO01000019.1"/>
</dbReference>
<keyword evidence="8" id="KW-1185">Reference proteome</keyword>
<keyword evidence="3" id="KW-0804">Transcription</keyword>
<keyword evidence="2 4" id="KW-0238">DNA-binding</keyword>
<dbReference type="Proteomes" id="UP000617734">
    <property type="component" value="Unassembled WGS sequence"/>
</dbReference>
<evidence type="ECO:0000256" key="2">
    <source>
        <dbReference type="ARBA" id="ARBA00023125"/>
    </source>
</evidence>
<dbReference type="GO" id="GO:0045892">
    <property type="term" value="P:negative regulation of DNA-templated transcription"/>
    <property type="evidence" value="ECO:0007669"/>
    <property type="project" value="UniProtKB-ARBA"/>
</dbReference>
<dbReference type="Pfam" id="PF21943">
    <property type="entry name" value="TetR_C_46"/>
    <property type="match status" value="1"/>
</dbReference>
<dbReference type="GO" id="GO:0003700">
    <property type="term" value="F:DNA-binding transcription factor activity"/>
    <property type="evidence" value="ECO:0007669"/>
    <property type="project" value="TreeGrafter"/>
</dbReference>
<comment type="caution">
    <text evidence="7">The sequence shown here is derived from an EMBL/GenBank/DDBJ whole genome shotgun (WGS) entry which is preliminary data.</text>
</comment>
<feature type="domain" description="HTH tetR-type" evidence="6">
    <location>
        <begin position="13"/>
        <end position="73"/>
    </location>
</feature>